<evidence type="ECO:0008006" key="3">
    <source>
        <dbReference type="Google" id="ProtNLM"/>
    </source>
</evidence>
<sequence length="158" mass="17287">MATLNSTVRFSFRNTGTFFGVHVSATPFVLSYDQLTLAGGDVRRTTSLSLSMKDLLTLALLQMNNFYQSRKSQRNVEVVVLGKKVPLYGGGPSLASSPGKPSSVATIPLSLSFMVKSRAYVLGKLVKPKFEIGVECKVVTNPAKLNARVPLKNYCQYY</sequence>
<comment type="caution">
    <text evidence="1">The sequence shown here is derived from an EMBL/GenBank/DDBJ whole genome shotgun (WGS) entry which is preliminary data.</text>
</comment>
<name>A0A427B3Z7_ENSVE</name>
<dbReference type="EMBL" id="AMZH03000545">
    <property type="protein sequence ID" value="RRT83186.1"/>
    <property type="molecule type" value="Genomic_DNA"/>
</dbReference>
<evidence type="ECO:0000313" key="1">
    <source>
        <dbReference type="EMBL" id="RRT83186.1"/>
    </source>
</evidence>
<protein>
    <recommendedName>
        <fullName evidence="3">Late embryogenesis abundant protein LEA-2 subgroup domain-containing protein</fullName>
    </recommendedName>
</protein>
<dbReference type="Proteomes" id="UP000287651">
    <property type="component" value="Unassembled WGS sequence"/>
</dbReference>
<organism evidence="1 2">
    <name type="scientific">Ensete ventricosum</name>
    <name type="common">Abyssinian banana</name>
    <name type="synonym">Musa ensete</name>
    <dbReference type="NCBI Taxonomy" id="4639"/>
    <lineage>
        <taxon>Eukaryota</taxon>
        <taxon>Viridiplantae</taxon>
        <taxon>Streptophyta</taxon>
        <taxon>Embryophyta</taxon>
        <taxon>Tracheophyta</taxon>
        <taxon>Spermatophyta</taxon>
        <taxon>Magnoliopsida</taxon>
        <taxon>Liliopsida</taxon>
        <taxon>Zingiberales</taxon>
        <taxon>Musaceae</taxon>
        <taxon>Ensete</taxon>
    </lineage>
</organism>
<accession>A0A427B3Z7</accession>
<proteinExistence type="predicted"/>
<reference evidence="1 2" key="1">
    <citation type="journal article" date="2014" name="Agronomy (Basel)">
        <title>A Draft Genome Sequence for Ensete ventricosum, the Drought-Tolerant Tree Against Hunger.</title>
        <authorList>
            <person name="Harrison J."/>
            <person name="Moore K.A."/>
            <person name="Paszkiewicz K."/>
            <person name="Jones T."/>
            <person name="Grant M."/>
            <person name="Ambacheew D."/>
            <person name="Muzemil S."/>
            <person name="Studholme D.J."/>
        </authorList>
    </citation>
    <scope>NUCLEOTIDE SEQUENCE [LARGE SCALE GENOMIC DNA]</scope>
</reference>
<gene>
    <name evidence="1" type="ORF">B296_00018376</name>
</gene>
<dbReference type="AlphaFoldDB" id="A0A427B3Z7"/>
<evidence type="ECO:0000313" key="2">
    <source>
        <dbReference type="Proteomes" id="UP000287651"/>
    </source>
</evidence>